<reference evidence="1 2" key="1">
    <citation type="journal article" date="2023" name="Sci. Data">
        <title>Genome assembly of the Korean intertidal mud-creeper Batillaria attramentaria.</title>
        <authorList>
            <person name="Patra A.K."/>
            <person name="Ho P.T."/>
            <person name="Jun S."/>
            <person name="Lee S.J."/>
            <person name="Kim Y."/>
            <person name="Won Y.J."/>
        </authorList>
    </citation>
    <scope>NUCLEOTIDE SEQUENCE [LARGE SCALE GENOMIC DNA]</scope>
    <source>
        <strain evidence="1">Wonlab-2016</strain>
    </source>
</reference>
<evidence type="ECO:0000313" key="2">
    <source>
        <dbReference type="Proteomes" id="UP001519460"/>
    </source>
</evidence>
<protein>
    <submittedName>
        <fullName evidence="1">Uncharacterized protein</fullName>
    </submittedName>
</protein>
<name>A0ABD0LVF0_9CAEN</name>
<keyword evidence="2" id="KW-1185">Reference proteome</keyword>
<accession>A0ABD0LVF0</accession>
<comment type="caution">
    <text evidence="1">The sequence shown here is derived from an EMBL/GenBank/DDBJ whole genome shotgun (WGS) entry which is preliminary data.</text>
</comment>
<organism evidence="1 2">
    <name type="scientific">Batillaria attramentaria</name>
    <dbReference type="NCBI Taxonomy" id="370345"/>
    <lineage>
        <taxon>Eukaryota</taxon>
        <taxon>Metazoa</taxon>
        <taxon>Spiralia</taxon>
        <taxon>Lophotrochozoa</taxon>
        <taxon>Mollusca</taxon>
        <taxon>Gastropoda</taxon>
        <taxon>Caenogastropoda</taxon>
        <taxon>Sorbeoconcha</taxon>
        <taxon>Cerithioidea</taxon>
        <taxon>Batillariidae</taxon>
        <taxon>Batillaria</taxon>
    </lineage>
</organism>
<proteinExistence type="predicted"/>
<feature type="non-terminal residue" evidence="1">
    <location>
        <position position="154"/>
    </location>
</feature>
<evidence type="ECO:0000313" key="1">
    <source>
        <dbReference type="EMBL" id="KAK7503188.1"/>
    </source>
</evidence>
<gene>
    <name evidence="1" type="ORF">BaRGS_00005453</name>
</gene>
<feature type="non-terminal residue" evidence="1">
    <location>
        <position position="1"/>
    </location>
</feature>
<dbReference type="AlphaFoldDB" id="A0ABD0LVF0"/>
<dbReference type="Proteomes" id="UP001519460">
    <property type="component" value="Unassembled WGS sequence"/>
</dbReference>
<sequence>RPDPQAEKRESPAREEEITLMTEKQATQACNKTDKTEPLLCILNSATQAVSWPKQSATHWWRAEHGSGCQLGLWTKDREGCRADVTQQGQRHVLRVKKGCALHPDCWLVVKPVSWCRHHGPFRYRSGEATLGLGCLDVFLLLEDFRPDHVCPRS</sequence>
<dbReference type="EMBL" id="JACVVK020000021">
    <property type="protein sequence ID" value="KAK7503188.1"/>
    <property type="molecule type" value="Genomic_DNA"/>
</dbReference>